<gene>
    <name evidence="3" type="ORF">MGAL_10B049473</name>
</gene>
<reference evidence="3" key="1">
    <citation type="submission" date="2018-11" db="EMBL/GenBank/DDBJ databases">
        <authorList>
            <person name="Alioto T."/>
            <person name="Alioto T."/>
        </authorList>
    </citation>
    <scope>NUCLEOTIDE SEQUENCE</scope>
</reference>
<evidence type="ECO:0000259" key="2">
    <source>
        <dbReference type="Pfam" id="PF00078"/>
    </source>
</evidence>
<evidence type="ECO:0000313" key="3">
    <source>
        <dbReference type="EMBL" id="VDH97199.1"/>
    </source>
</evidence>
<keyword evidence="4" id="KW-1185">Reference proteome</keyword>
<evidence type="ECO:0000313" key="4">
    <source>
        <dbReference type="Proteomes" id="UP000596742"/>
    </source>
</evidence>
<dbReference type="InterPro" id="IPR052055">
    <property type="entry name" value="Hepadnavirus_pol/RT"/>
</dbReference>
<dbReference type="PANTHER" id="PTHR33050:SF7">
    <property type="entry name" value="RIBONUCLEASE H"/>
    <property type="match status" value="1"/>
</dbReference>
<dbReference type="OrthoDB" id="6097038at2759"/>
<name>A0A8B6BYH9_MYTGA</name>
<dbReference type="EMBL" id="UYJE01000867">
    <property type="protein sequence ID" value="VDH97199.1"/>
    <property type="molecule type" value="Genomic_DNA"/>
</dbReference>
<dbReference type="InterPro" id="IPR043502">
    <property type="entry name" value="DNA/RNA_pol_sf"/>
</dbReference>
<feature type="domain" description="Reverse transcriptase" evidence="2">
    <location>
        <begin position="372"/>
        <end position="481"/>
    </location>
</feature>
<dbReference type="InterPro" id="IPR000477">
    <property type="entry name" value="RT_dom"/>
</dbReference>
<dbReference type="SUPFAM" id="SSF56672">
    <property type="entry name" value="DNA/RNA polymerases"/>
    <property type="match status" value="1"/>
</dbReference>
<protein>
    <recommendedName>
        <fullName evidence="2">Reverse transcriptase domain-containing protein</fullName>
    </recommendedName>
</protein>
<feature type="region of interest" description="Disordered" evidence="1">
    <location>
        <begin position="123"/>
        <end position="151"/>
    </location>
</feature>
<comment type="caution">
    <text evidence="3">The sequence shown here is derived from an EMBL/GenBank/DDBJ whole genome shotgun (WGS) entry which is preliminary data.</text>
</comment>
<sequence>MDTQPKAGKRKPDSSTDSDTLENRIASLEKKTKVEIITELKDKVRTLCLQQSPSDSLILLTLDELAKFSKKLDHDDADVYEELARQANRHYSKLDISSLCLSVLGGKAVDTITKAISKCLKEKQSENKNDGNAAQGSDNAPKREESPLSNLYPQFPNPLMYSMYQPNYLPQGAQPYGNFTAGGYRNTRPMGASKGKPAWLTLKGRVPSLTNLSPRAEEVYHDNVLFDIDSLQLRDPDKFVSGQLHNCVSEWRLILDENAHQDVVKWLEDGVDVGEFFRRFKGNFKGRNYDSEIPPRNYFQNAAICKKYSAFISKELCERISTGCIKLLGRVGECQPPKVIMPLTVEPSKPRLCHDERYLNLWVKDLPFHLENLKDVHRLVQENALMITCDEKSGYDHVNLQESSQTYFGIQFGGFYMTYTTLPFGWKASPFIYQSIGICVTSYLRQLDVINTLYIDDRFVVTGGSKNSDDAMLEAIDSVKQAYILPDDKKLKFIDLRKSILLMDEVDLRTLQRFCGKCISLTLAVPGCKLFCREVNAAISTCLKNSRKVKVLGPLRDELMHWRFLDTWTGYSKWRSEFHKVIELSTDSSGFRYGASVKLEASTMTLGDYWDTNDCRPIHEKEADAVLKSLQSLDSSLQDSRVDLFTDNMAVIAAWENQGCKSRALSCIMKEIFSHVSTYNIDLHLKYVPSCLNEADAPSRLTNTRGFNVK</sequence>
<dbReference type="AlphaFoldDB" id="A0A8B6BYH9"/>
<dbReference type="Proteomes" id="UP000596742">
    <property type="component" value="Unassembled WGS sequence"/>
</dbReference>
<dbReference type="Pfam" id="PF00078">
    <property type="entry name" value="RVT_1"/>
    <property type="match status" value="1"/>
</dbReference>
<accession>A0A8B6BYH9</accession>
<feature type="region of interest" description="Disordered" evidence="1">
    <location>
        <begin position="1"/>
        <end position="23"/>
    </location>
</feature>
<dbReference type="PANTHER" id="PTHR33050">
    <property type="entry name" value="REVERSE TRANSCRIPTASE DOMAIN-CONTAINING PROTEIN"/>
    <property type="match status" value="1"/>
</dbReference>
<dbReference type="CDD" id="cd09275">
    <property type="entry name" value="RNase_HI_RT_DIRS1"/>
    <property type="match status" value="1"/>
</dbReference>
<proteinExistence type="predicted"/>
<organism evidence="3 4">
    <name type="scientific">Mytilus galloprovincialis</name>
    <name type="common">Mediterranean mussel</name>
    <dbReference type="NCBI Taxonomy" id="29158"/>
    <lineage>
        <taxon>Eukaryota</taxon>
        <taxon>Metazoa</taxon>
        <taxon>Spiralia</taxon>
        <taxon>Lophotrochozoa</taxon>
        <taxon>Mollusca</taxon>
        <taxon>Bivalvia</taxon>
        <taxon>Autobranchia</taxon>
        <taxon>Pteriomorphia</taxon>
        <taxon>Mytilida</taxon>
        <taxon>Mytiloidea</taxon>
        <taxon>Mytilidae</taxon>
        <taxon>Mytilinae</taxon>
        <taxon>Mytilus</taxon>
    </lineage>
</organism>
<evidence type="ECO:0000256" key="1">
    <source>
        <dbReference type="SAM" id="MobiDB-lite"/>
    </source>
</evidence>